<reference evidence="2 3" key="1">
    <citation type="journal article" date="2023" name="bioRxiv">
        <title>High-quality genome assemblies of four members of thePodospora anserinaspecies complex.</title>
        <authorList>
            <person name="Ament-Velasquez S.L."/>
            <person name="Vogan A.A."/>
            <person name="Wallerman O."/>
            <person name="Hartmann F."/>
            <person name="Gautier V."/>
            <person name="Silar P."/>
            <person name="Giraud T."/>
            <person name="Johannesson H."/>
        </authorList>
    </citation>
    <scope>NUCLEOTIDE SEQUENCE [LARGE SCALE GENOMIC DNA]</scope>
    <source>
        <strain evidence="2 3">CBS 415.72m</strain>
    </source>
</reference>
<gene>
    <name evidence="2" type="ORF">QC762_508485</name>
</gene>
<evidence type="ECO:0000256" key="1">
    <source>
        <dbReference type="SAM" id="MobiDB-lite"/>
    </source>
</evidence>
<dbReference type="EMBL" id="JAFFHA010000007">
    <property type="protein sequence ID" value="KAK4653615.1"/>
    <property type="molecule type" value="Genomic_DNA"/>
</dbReference>
<evidence type="ECO:0000313" key="3">
    <source>
        <dbReference type="Proteomes" id="UP001323405"/>
    </source>
</evidence>
<organism evidence="2 3">
    <name type="scientific">Podospora pseudocomata</name>
    <dbReference type="NCBI Taxonomy" id="2093779"/>
    <lineage>
        <taxon>Eukaryota</taxon>
        <taxon>Fungi</taxon>
        <taxon>Dikarya</taxon>
        <taxon>Ascomycota</taxon>
        <taxon>Pezizomycotina</taxon>
        <taxon>Sordariomycetes</taxon>
        <taxon>Sordariomycetidae</taxon>
        <taxon>Sordariales</taxon>
        <taxon>Podosporaceae</taxon>
        <taxon>Podospora</taxon>
    </lineage>
</organism>
<dbReference type="RefSeq" id="XP_062742590.1">
    <property type="nucleotide sequence ID" value="XM_062891261.1"/>
</dbReference>
<accession>A0ABR0GCY7</accession>
<protein>
    <submittedName>
        <fullName evidence="2">Uncharacterized protein</fullName>
    </submittedName>
</protein>
<dbReference type="GeneID" id="87911168"/>
<proteinExistence type="predicted"/>
<feature type="compositionally biased region" description="Polar residues" evidence="1">
    <location>
        <begin position="18"/>
        <end position="28"/>
    </location>
</feature>
<evidence type="ECO:0000313" key="2">
    <source>
        <dbReference type="EMBL" id="KAK4653615.1"/>
    </source>
</evidence>
<sequence>MMASTIPSRAHQGWMASGETSKLPTITASAHRPENQPLGCRTWHTGQNNSKHSLFRHFSPAASLQRLPQQCL</sequence>
<comment type="caution">
    <text evidence="2">The sequence shown here is derived from an EMBL/GenBank/DDBJ whole genome shotgun (WGS) entry which is preliminary data.</text>
</comment>
<feature type="region of interest" description="Disordered" evidence="1">
    <location>
        <begin position="1"/>
        <end position="51"/>
    </location>
</feature>
<name>A0ABR0GCY7_9PEZI</name>
<dbReference type="Proteomes" id="UP001323405">
    <property type="component" value="Unassembled WGS sequence"/>
</dbReference>
<keyword evidence="3" id="KW-1185">Reference proteome</keyword>